<protein>
    <submittedName>
        <fullName evidence="2">Thioredoxin</fullName>
    </submittedName>
</protein>
<comment type="caution">
    <text evidence="2">The sequence shown here is derived from an EMBL/GenBank/DDBJ whole genome shotgun (WGS) entry which is preliminary data.</text>
</comment>
<keyword evidence="3" id="KW-1185">Reference proteome</keyword>
<proteinExistence type="predicted"/>
<reference evidence="2 3" key="1">
    <citation type="submission" date="2018-10" db="EMBL/GenBank/DDBJ databases">
        <title>Marmoricola sp. 4Q3S-7 whole genome shotgun sequence.</title>
        <authorList>
            <person name="Li F."/>
        </authorList>
    </citation>
    <scope>NUCLEOTIDE SEQUENCE [LARGE SCALE GENOMIC DNA]</scope>
    <source>
        <strain evidence="2 3">4Q3S-7</strain>
    </source>
</reference>
<accession>A0A3L8NYF4</accession>
<dbReference type="SUPFAM" id="SSF52833">
    <property type="entry name" value="Thioredoxin-like"/>
    <property type="match status" value="1"/>
</dbReference>
<dbReference type="Proteomes" id="UP000281708">
    <property type="component" value="Unassembled WGS sequence"/>
</dbReference>
<evidence type="ECO:0000313" key="2">
    <source>
        <dbReference type="EMBL" id="RLV47677.1"/>
    </source>
</evidence>
<dbReference type="InterPro" id="IPR036249">
    <property type="entry name" value="Thioredoxin-like_sf"/>
</dbReference>
<sequence length="149" mass="15308">MTGVVVLVVAVVAALAFGVWRRLTDGRFAASAPGAPSDAPGLPAPAPAGLLAGTEFADRLGERATLLQFSSAFCAPCRATRQVLAGVAETVPGVAHVEVDAEQHLALVRRLEVMRTPTTIVLDARGDEITRASGAPSKQQVLAALDSAL</sequence>
<dbReference type="AlphaFoldDB" id="A0A3L8NYF4"/>
<dbReference type="RefSeq" id="WP_121807183.1">
    <property type="nucleotide sequence ID" value="NZ_RDBE01000010.1"/>
</dbReference>
<feature type="domain" description="Thioredoxin" evidence="1">
    <location>
        <begin position="33"/>
        <end position="149"/>
    </location>
</feature>
<dbReference type="PROSITE" id="PS51352">
    <property type="entry name" value="THIOREDOXIN_2"/>
    <property type="match status" value="1"/>
</dbReference>
<dbReference type="InterPro" id="IPR013766">
    <property type="entry name" value="Thioredoxin_domain"/>
</dbReference>
<dbReference type="OrthoDB" id="1495530at2"/>
<dbReference type="CDD" id="cd02947">
    <property type="entry name" value="TRX_family"/>
    <property type="match status" value="1"/>
</dbReference>
<organism evidence="2 3">
    <name type="scientific">Nocardioides mangrovicus</name>
    <dbReference type="NCBI Taxonomy" id="2478913"/>
    <lineage>
        <taxon>Bacteria</taxon>
        <taxon>Bacillati</taxon>
        <taxon>Actinomycetota</taxon>
        <taxon>Actinomycetes</taxon>
        <taxon>Propionibacteriales</taxon>
        <taxon>Nocardioidaceae</taxon>
        <taxon>Nocardioides</taxon>
    </lineage>
</organism>
<dbReference type="Pfam" id="PF00085">
    <property type="entry name" value="Thioredoxin"/>
    <property type="match status" value="1"/>
</dbReference>
<evidence type="ECO:0000259" key="1">
    <source>
        <dbReference type="PROSITE" id="PS51352"/>
    </source>
</evidence>
<gene>
    <name evidence="2" type="ORF">D9V37_16080</name>
</gene>
<dbReference type="EMBL" id="RDBE01000010">
    <property type="protein sequence ID" value="RLV47677.1"/>
    <property type="molecule type" value="Genomic_DNA"/>
</dbReference>
<name>A0A3L8NYF4_9ACTN</name>
<evidence type="ECO:0000313" key="3">
    <source>
        <dbReference type="Proteomes" id="UP000281708"/>
    </source>
</evidence>
<dbReference type="Gene3D" id="3.40.30.10">
    <property type="entry name" value="Glutaredoxin"/>
    <property type="match status" value="1"/>
</dbReference>